<evidence type="ECO:0000313" key="1">
    <source>
        <dbReference type="EMBL" id="QBK92062.1"/>
    </source>
</evidence>
<reference evidence="1" key="1">
    <citation type="journal article" date="2019" name="MBio">
        <title>Virus Genomes from Deep Sea Sediments Expand the Ocean Megavirome and Support Independent Origins of Viral Gigantism.</title>
        <authorList>
            <person name="Backstrom D."/>
            <person name="Yutin N."/>
            <person name="Jorgensen S.L."/>
            <person name="Dharamshi J."/>
            <person name="Homa F."/>
            <person name="Zaremba-Niedwiedzka K."/>
            <person name="Spang A."/>
            <person name="Wolf Y.I."/>
            <person name="Koonin E.V."/>
            <person name="Ettema T.J."/>
        </authorList>
    </citation>
    <scope>NUCLEOTIDE SEQUENCE</scope>
</reference>
<gene>
    <name evidence="1" type="ORF">LCPAC304_04090</name>
</gene>
<dbReference type="EMBL" id="MK500567">
    <property type="protein sequence ID" value="QBK92062.1"/>
    <property type="molecule type" value="Genomic_DNA"/>
</dbReference>
<protein>
    <submittedName>
        <fullName evidence="1">Uncharacterized protein</fullName>
    </submittedName>
</protein>
<accession>A0A481Z9N4</accession>
<organism evidence="1">
    <name type="scientific">Pithovirus LCPAC304</name>
    <dbReference type="NCBI Taxonomy" id="2506594"/>
    <lineage>
        <taxon>Viruses</taxon>
        <taxon>Pithoviruses</taxon>
    </lineage>
</organism>
<sequence>MTLDFSHHFDTLLVVKNNGNRIMSCLWDVSDITEEIRATNPTSIRGTAQWGLCVNKDADPDIVWKELYQIQRILKKYDLRLAGRLLLGKGEDILYMFVADKTGLSRKKATFVDI</sequence>
<proteinExistence type="predicted"/>
<name>A0A481Z9N4_9VIRU</name>